<dbReference type="PRINTS" id="PR00070">
    <property type="entry name" value="DHFR"/>
</dbReference>
<comment type="catalytic activity">
    <reaction evidence="7">
        <text>(6S)-5,6,7,8-tetrahydrofolate + NADP(+) = 7,8-dihydrofolate + NADPH + H(+)</text>
        <dbReference type="Rhea" id="RHEA:15009"/>
        <dbReference type="ChEBI" id="CHEBI:15378"/>
        <dbReference type="ChEBI" id="CHEBI:57451"/>
        <dbReference type="ChEBI" id="CHEBI:57453"/>
        <dbReference type="ChEBI" id="CHEBI:57783"/>
        <dbReference type="ChEBI" id="CHEBI:58349"/>
        <dbReference type="EC" id="1.5.1.3"/>
    </reaction>
</comment>
<dbReference type="CDD" id="cd00209">
    <property type="entry name" value="DHFR"/>
    <property type="match status" value="1"/>
</dbReference>
<dbReference type="Pfam" id="PF00186">
    <property type="entry name" value="DHFR_1"/>
    <property type="match status" value="1"/>
</dbReference>
<evidence type="ECO:0000313" key="11">
    <source>
        <dbReference type="Proteomes" id="UP000467240"/>
    </source>
</evidence>
<keyword evidence="6 7" id="KW-0560">Oxidoreductase</keyword>
<feature type="domain" description="DHFR" evidence="9">
    <location>
        <begin position="7"/>
        <end position="187"/>
    </location>
</feature>
<dbReference type="GO" id="GO:0050661">
    <property type="term" value="F:NADP binding"/>
    <property type="evidence" value="ECO:0007669"/>
    <property type="project" value="InterPro"/>
</dbReference>
<comment type="similarity">
    <text evidence="2 7 8">Belongs to the dihydrofolate reductase family.</text>
</comment>
<dbReference type="OrthoDB" id="9804315at2"/>
<reference evidence="10 11" key="1">
    <citation type="submission" date="2019-09" db="EMBL/GenBank/DDBJ databases">
        <title>Phylogeny of genus Pseudoclavibacter and closely related genus.</title>
        <authorList>
            <person name="Li Y."/>
        </authorList>
    </citation>
    <scope>NUCLEOTIDE SEQUENCE [LARGE SCALE GENOMIC DNA]</scope>
    <source>
        <strain evidence="10 11">DSM 23821</strain>
    </source>
</reference>
<dbReference type="GO" id="GO:0046655">
    <property type="term" value="P:folic acid metabolic process"/>
    <property type="evidence" value="ECO:0007669"/>
    <property type="project" value="TreeGrafter"/>
</dbReference>
<keyword evidence="5 7" id="KW-0521">NADP</keyword>
<evidence type="ECO:0000256" key="3">
    <source>
        <dbReference type="ARBA" id="ARBA00012856"/>
    </source>
</evidence>
<evidence type="ECO:0000256" key="8">
    <source>
        <dbReference type="RuleBase" id="RU004474"/>
    </source>
</evidence>
<dbReference type="GO" id="GO:0005829">
    <property type="term" value="C:cytosol"/>
    <property type="evidence" value="ECO:0007669"/>
    <property type="project" value="TreeGrafter"/>
</dbReference>
<sequence>MAANDVPVGLIWAEATDPDGRKVIGADGGLPWHVPEDLAHFKRTTSGHPVLMGRRTWDSLPLRFRPLSGRTSIVVTRDPAFEAIGEGSGEVLVRTSVDSALATARAHALEDAATPGSADPIVWVAGGGQLYAATLEEATVASVTELALGVAGDTPAPVLGDEWREVSLTPWRESSAGIHFRIRELRRELPA</sequence>
<dbReference type="EMBL" id="WBJZ01000016">
    <property type="protein sequence ID" value="KAB1655117.1"/>
    <property type="molecule type" value="Genomic_DNA"/>
</dbReference>
<evidence type="ECO:0000256" key="5">
    <source>
        <dbReference type="ARBA" id="ARBA00022857"/>
    </source>
</evidence>
<protein>
    <recommendedName>
        <fullName evidence="3 7">Dihydrofolate reductase</fullName>
        <ecNumber evidence="3 7">1.5.1.3</ecNumber>
    </recommendedName>
</protein>
<evidence type="ECO:0000256" key="4">
    <source>
        <dbReference type="ARBA" id="ARBA00022563"/>
    </source>
</evidence>
<dbReference type="GO" id="GO:0006730">
    <property type="term" value="P:one-carbon metabolic process"/>
    <property type="evidence" value="ECO:0007669"/>
    <property type="project" value="UniProtKB-KW"/>
</dbReference>
<dbReference type="InterPro" id="IPR017925">
    <property type="entry name" value="DHFR_CS"/>
</dbReference>
<name>A0A7J5BRQ6_9MICO</name>
<dbReference type="InterPro" id="IPR024072">
    <property type="entry name" value="DHFR-like_dom_sf"/>
</dbReference>
<comment type="caution">
    <text evidence="10">The sequence shown here is derived from an EMBL/GenBank/DDBJ whole genome shotgun (WGS) entry which is preliminary data.</text>
</comment>
<dbReference type="GO" id="GO:0004146">
    <property type="term" value="F:dihydrofolate reductase activity"/>
    <property type="evidence" value="ECO:0007669"/>
    <property type="project" value="UniProtKB-EC"/>
</dbReference>
<dbReference type="GO" id="GO:0046654">
    <property type="term" value="P:tetrahydrofolate biosynthetic process"/>
    <property type="evidence" value="ECO:0007669"/>
    <property type="project" value="UniProtKB-UniPathway"/>
</dbReference>
<dbReference type="UniPathway" id="UPA00077">
    <property type="reaction ID" value="UER00158"/>
</dbReference>
<comment type="function">
    <text evidence="7">Key enzyme in folate metabolism. Catalyzes an essential reaction for de novo glycine and purine synthesis, and for DNA precursor synthesis.</text>
</comment>
<evidence type="ECO:0000256" key="2">
    <source>
        <dbReference type="ARBA" id="ARBA00009539"/>
    </source>
</evidence>
<keyword evidence="11" id="KW-1185">Reference proteome</keyword>
<dbReference type="EC" id="1.5.1.3" evidence="3 7"/>
<evidence type="ECO:0000259" key="9">
    <source>
        <dbReference type="PROSITE" id="PS51330"/>
    </source>
</evidence>
<dbReference type="AlphaFoldDB" id="A0A7J5BRQ6"/>
<dbReference type="PROSITE" id="PS51330">
    <property type="entry name" value="DHFR_2"/>
    <property type="match status" value="1"/>
</dbReference>
<evidence type="ECO:0000256" key="7">
    <source>
        <dbReference type="PIRNR" id="PIRNR000194"/>
    </source>
</evidence>
<dbReference type="SUPFAM" id="SSF53597">
    <property type="entry name" value="Dihydrofolate reductase-like"/>
    <property type="match status" value="1"/>
</dbReference>
<dbReference type="PROSITE" id="PS00075">
    <property type="entry name" value="DHFR_1"/>
    <property type="match status" value="1"/>
</dbReference>
<accession>A0A7J5BRQ6</accession>
<proteinExistence type="inferred from homology"/>
<dbReference type="RefSeq" id="WP_158041340.1">
    <property type="nucleotide sequence ID" value="NZ_JACCFV010000001.1"/>
</dbReference>
<gene>
    <name evidence="10" type="ORF">F8O01_12760</name>
</gene>
<keyword evidence="4 7" id="KW-0554">One-carbon metabolism</keyword>
<evidence type="ECO:0000256" key="1">
    <source>
        <dbReference type="ARBA" id="ARBA00004903"/>
    </source>
</evidence>
<dbReference type="Gene3D" id="3.40.430.10">
    <property type="entry name" value="Dihydrofolate Reductase, subunit A"/>
    <property type="match status" value="1"/>
</dbReference>
<dbReference type="GO" id="GO:0046452">
    <property type="term" value="P:dihydrofolate metabolic process"/>
    <property type="evidence" value="ECO:0007669"/>
    <property type="project" value="TreeGrafter"/>
</dbReference>
<dbReference type="Proteomes" id="UP000467240">
    <property type="component" value="Unassembled WGS sequence"/>
</dbReference>
<dbReference type="PANTHER" id="PTHR48069:SF3">
    <property type="entry name" value="DIHYDROFOLATE REDUCTASE"/>
    <property type="match status" value="1"/>
</dbReference>
<evidence type="ECO:0000313" key="10">
    <source>
        <dbReference type="EMBL" id="KAB1655117.1"/>
    </source>
</evidence>
<dbReference type="InterPro" id="IPR012259">
    <property type="entry name" value="DHFR"/>
</dbReference>
<dbReference type="PIRSF" id="PIRSF000194">
    <property type="entry name" value="DHFR"/>
    <property type="match status" value="1"/>
</dbReference>
<dbReference type="PANTHER" id="PTHR48069">
    <property type="entry name" value="DIHYDROFOLATE REDUCTASE"/>
    <property type="match status" value="1"/>
</dbReference>
<comment type="pathway">
    <text evidence="1 7">Cofactor biosynthesis; tetrahydrofolate biosynthesis; 5,6,7,8-tetrahydrofolate from 7,8-dihydrofolate: step 1/1.</text>
</comment>
<dbReference type="InterPro" id="IPR001796">
    <property type="entry name" value="DHFR_dom"/>
</dbReference>
<organism evidence="10 11">
    <name type="scientific">Pseudoclavibacter chungangensis</name>
    <dbReference type="NCBI Taxonomy" id="587635"/>
    <lineage>
        <taxon>Bacteria</taxon>
        <taxon>Bacillati</taxon>
        <taxon>Actinomycetota</taxon>
        <taxon>Actinomycetes</taxon>
        <taxon>Micrococcales</taxon>
        <taxon>Microbacteriaceae</taxon>
        <taxon>Pseudoclavibacter</taxon>
    </lineage>
</organism>
<evidence type="ECO:0000256" key="6">
    <source>
        <dbReference type="ARBA" id="ARBA00023002"/>
    </source>
</evidence>